<evidence type="ECO:0000256" key="1">
    <source>
        <dbReference type="SAM" id="Phobius"/>
    </source>
</evidence>
<feature type="transmembrane region" description="Helical" evidence="1">
    <location>
        <begin position="6"/>
        <end position="24"/>
    </location>
</feature>
<gene>
    <name evidence="3" type="ORF">HBA54_01245</name>
</gene>
<keyword evidence="1" id="KW-0472">Membrane</keyword>
<evidence type="ECO:0000313" key="4">
    <source>
        <dbReference type="Proteomes" id="UP000761264"/>
    </source>
</evidence>
<keyword evidence="1" id="KW-0812">Transmembrane</keyword>
<feature type="transmembrane region" description="Helical" evidence="1">
    <location>
        <begin position="87"/>
        <end position="120"/>
    </location>
</feature>
<proteinExistence type="predicted"/>
<keyword evidence="4" id="KW-1185">Reference proteome</keyword>
<dbReference type="Gene3D" id="1.20.120.1220">
    <property type="match status" value="1"/>
</dbReference>
<dbReference type="GO" id="GO:0016020">
    <property type="term" value="C:membrane"/>
    <property type="evidence" value="ECO:0007669"/>
    <property type="project" value="InterPro"/>
</dbReference>
<feature type="transmembrane region" description="Helical" evidence="1">
    <location>
        <begin position="147"/>
        <end position="166"/>
    </location>
</feature>
<feature type="transmembrane region" description="Helical" evidence="1">
    <location>
        <begin position="36"/>
        <end position="55"/>
    </location>
</feature>
<comment type="caution">
    <text evidence="3">The sequence shown here is derived from an EMBL/GenBank/DDBJ whole genome shotgun (WGS) entry which is preliminary data.</text>
</comment>
<dbReference type="Proteomes" id="UP000761264">
    <property type="component" value="Unassembled WGS sequence"/>
</dbReference>
<feature type="domain" description="Prepilin type IV endopeptidase peptidase" evidence="2">
    <location>
        <begin position="14"/>
        <end position="116"/>
    </location>
</feature>
<dbReference type="AlphaFoldDB" id="A0A967C614"/>
<accession>A0A967C614</accession>
<organism evidence="3 4">
    <name type="scientific">Pelagibius litoralis</name>
    <dbReference type="NCBI Taxonomy" id="374515"/>
    <lineage>
        <taxon>Bacteria</taxon>
        <taxon>Pseudomonadati</taxon>
        <taxon>Pseudomonadota</taxon>
        <taxon>Alphaproteobacteria</taxon>
        <taxon>Rhodospirillales</taxon>
        <taxon>Rhodovibrionaceae</taxon>
        <taxon>Pelagibius</taxon>
    </lineage>
</organism>
<dbReference type="EMBL" id="JAAQPH010000001">
    <property type="protein sequence ID" value="NIA67212.1"/>
    <property type="molecule type" value="Genomic_DNA"/>
</dbReference>
<dbReference type="RefSeq" id="WP_167220529.1">
    <property type="nucleotide sequence ID" value="NZ_JAAQPH010000001.1"/>
</dbReference>
<sequence>MDLSLATTRFTILAFAGLLIMAAASDCRNLTVPNRFSLALLALYPSFVVAAGGGVDWSGGLIYAAAAFSLGFVFFAFRFCGGADVKLFAAVTLWAGPTLFLPMLFYTAIAGGLLAVALWVRHKMMRAATPAAFFFVTSDPSFGKQPMPYAVAISAGGLYVALQLLMGA</sequence>
<reference evidence="3" key="1">
    <citation type="submission" date="2020-03" db="EMBL/GenBank/DDBJ databases">
        <title>Genome of Pelagibius litoralis DSM 21314T.</title>
        <authorList>
            <person name="Wang G."/>
        </authorList>
    </citation>
    <scope>NUCLEOTIDE SEQUENCE</scope>
    <source>
        <strain evidence="3">DSM 21314</strain>
    </source>
</reference>
<evidence type="ECO:0000259" key="2">
    <source>
        <dbReference type="Pfam" id="PF01478"/>
    </source>
</evidence>
<name>A0A967C614_9PROT</name>
<dbReference type="InterPro" id="IPR000045">
    <property type="entry name" value="Prepilin_IV_endopep_pep"/>
</dbReference>
<dbReference type="Pfam" id="PF01478">
    <property type="entry name" value="Peptidase_A24"/>
    <property type="match status" value="1"/>
</dbReference>
<feature type="transmembrane region" description="Helical" evidence="1">
    <location>
        <begin position="61"/>
        <end position="80"/>
    </location>
</feature>
<protein>
    <recommendedName>
        <fullName evidence="2">Prepilin type IV endopeptidase peptidase domain-containing protein</fullName>
    </recommendedName>
</protein>
<evidence type="ECO:0000313" key="3">
    <source>
        <dbReference type="EMBL" id="NIA67212.1"/>
    </source>
</evidence>
<keyword evidence="1" id="KW-1133">Transmembrane helix</keyword>
<dbReference type="GO" id="GO:0004190">
    <property type="term" value="F:aspartic-type endopeptidase activity"/>
    <property type="evidence" value="ECO:0007669"/>
    <property type="project" value="InterPro"/>
</dbReference>